<keyword evidence="7" id="KW-0520">NAD</keyword>
<keyword evidence="2" id="KW-0001">2Fe-2S</keyword>
<dbReference type="Gene3D" id="1.10.10.1590">
    <property type="entry name" value="NADH-quinone oxidoreductase subunit E"/>
    <property type="match status" value="1"/>
</dbReference>
<dbReference type="SUPFAM" id="SSF52833">
    <property type="entry name" value="Thioredoxin-like"/>
    <property type="match status" value="1"/>
</dbReference>
<dbReference type="PANTHER" id="PTHR10371">
    <property type="entry name" value="NADH DEHYDROGENASE UBIQUINONE FLAVOPROTEIN 2, MITOCHONDRIAL"/>
    <property type="match status" value="1"/>
</dbReference>
<feature type="compositionally biased region" description="Basic and acidic residues" evidence="9">
    <location>
        <begin position="145"/>
        <end position="162"/>
    </location>
</feature>
<gene>
    <name evidence="10" type="ORF">METZ01_LOCUS75392</name>
</gene>
<comment type="cofactor">
    <cofactor evidence="8">
        <name>[2Fe-2S] cluster</name>
        <dbReference type="ChEBI" id="CHEBI:190135"/>
    </cofactor>
</comment>
<evidence type="ECO:0008006" key="11">
    <source>
        <dbReference type="Google" id="ProtNLM"/>
    </source>
</evidence>
<dbReference type="NCBIfam" id="TIGR01958">
    <property type="entry name" value="nuoE_fam"/>
    <property type="match status" value="1"/>
</dbReference>
<dbReference type="GO" id="GO:0003954">
    <property type="term" value="F:NADH dehydrogenase activity"/>
    <property type="evidence" value="ECO:0007669"/>
    <property type="project" value="TreeGrafter"/>
</dbReference>
<dbReference type="Gene3D" id="3.40.30.10">
    <property type="entry name" value="Glutaredoxin"/>
    <property type="match status" value="1"/>
</dbReference>
<protein>
    <recommendedName>
        <fullName evidence="11">NADH-quinone oxidoreductase subunit E</fullName>
    </recommendedName>
</protein>
<accession>A0A381U4M1</accession>
<dbReference type="AlphaFoldDB" id="A0A381U4M1"/>
<dbReference type="FunFam" id="3.40.30.10:FF:000022">
    <property type="entry name" value="NADH dehydrogenase flavoprotein 2, mitochondrial"/>
    <property type="match status" value="1"/>
</dbReference>
<evidence type="ECO:0000313" key="10">
    <source>
        <dbReference type="EMBL" id="SVA22538.1"/>
    </source>
</evidence>
<dbReference type="InterPro" id="IPR041921">
    <property type="entry name" value="NuoE_N"/>
</dbReference>
<keyword evidence="3" id="KW-0479">Metal-binding</keyword>
<dbReference type="GO" id="GO:1902494">
    <property type="term" value="C:catalytic complex"/>
    <property type="evidence" value="ECO:0007669"/>
    <property type="project" value="UniProtKB-ARBA"/>
</dbReference>
<dbReference type="GO" id="GO:0031090">
    <property type="term" value="C:organelle membrane"/>
    <property type="evidence" value="ECO:0007669"/>
    <property type="project" value="UniProtKB-ARBA"/>
</dbReference>
<dbReference type="InterPro" id="IPR036249">
    <property type="entry name" value="Thioredoxin-like_sf"/>
</dbReference>
<keyword evidence="6" id="KW-0411">Iron-sulfur</keyword>
<dbReference type="GO" id="GO:0022890">
    <property type="term" value="F:inorganic cation transmembrane transporter activity"/>
    <property type="evidence" value="ECO:0007669"/>
    <property type="project" value="UniProtKB-ARBA"/>
</dbReference>
<evidence type="ECO:0000256" key="5">
    <source>
        <dbReference type="ARBA" id="ARBA00023004"/>
    </source>
</evidence>
<name>A0A381U4M1_9ZZZZ</name>
<dbReference type="GO" id="GO:0046872">
    <property type="term" value="F:metal ion binding"/>
    <property type="evidence" value="ECO:0007669"/>
    <property type="project" value="UniProtKB-KW"/>
</dbReference>
<dbReference type="GO" id="GO:0022804">
    <property type="term" value="F:active transmembrane transporter activity"/>
    <property type="evidence" value="ECO:0007669"/>
    <property type="project" value="UniProtKB-ARBA"/>
</dbReference>
<evidence type="ECO:0000256" key="6">
    <source>
        <dbReference type="ARBA" id="ARBA00023014"/>
    </source>
</evidence>
<dbReference type="GO" id="GO:0005739">
    <property type="term" value="C:mitochondrion"/>
    <property type="evidence" value="ECO:0007669"/>
    <property type="project" value="UniProtKB-ARBA"/>
</dbReference>
<dbReference type="CDD" id="cd03064">
    <property type="entry name" value="TRX_Fd_NuoE"/>
    <property type="match status" value="1"/>
</dbReference>
<dbReference type="GO" id="GO:0008324">
    <property type="term" value="F:monoatomic cation transmembrane transporter activity"/>
    <property type="evidence" value="ECO:0007669"/>
    <property type="project" value="UniProtKB-ARBA"/>
</dbReference>
<dbReference type="PANTHER" id="PTHR10371:SF3">
    <property type="entry name" value="NADH DEHYDROGENASE [UBIQUINONE] FLAVOPROTEIN 2, MITOCHONDRIAL"/>
    <property type="match status" value="1"/>
</dbReference>
<evidence type="ECO:0000256" key="8">
    <source>
        <dbReference type="ARBA" id="ARBA00034078"/>
    </source>
</evidence>
<keyword evidence="4" id="KW-1278">Translocase</keyword>
<dbReference type="Pfam" id="PF01257">
    <property type="entry name" value="2Fe-2S_thioredx"/>
    <property type="match status" value="1"/>
</dbReference>
<feature type="region of interest" description="Disordered" evidence="9">
    <location>
        <begin position="134"/>
        <end position="162"/>
    </location>
</feature>
<keyword evidence="5" id="KW-0408">Iron</keyword>
<dbReference type="PIRSF" id="PIRSF000216">
    <property type="entry name" value="NADH_DH_24kDa"/>
    <property type="match status" value="1"/>
</dbReference>
<dbReference type="FunFam" id="1.10.10.1590:FF:000001">
    <property type="entry name" value="NADH-quinone oxidoreductase subunit E"/>
    <property type="match status" value="1"/>
</dbReference>
<evidence type="ECO:0000256" key="1">
    <source>
        <dbReference type="ARBA" id="ARBA00010643"/>
    </source>
</evidence>
<evidence type="ECO:0000256" key="7">
    <source>
        <dbReference type="ARBA" id="ARBA00023027"/>
    </source>
</evidence>
<evidence type="ECO:0000256" key="3">
    <source>
        <dbReference type="ARBA" id="ARBA00022723"/>
    </source>
</evidence>
<reference evidence="10" key="1">
    <citation type="submission" date="2018-05" db="EMBL/GenBank/DDBJ databases">
        <authorList>
            <person name="Lanie J.A."/>
            <person name="Ng W.-L."/>
            <person name="Kazmierczak K.M."/>
            <person name="Andrzejewski T.M."/>
            <person name="Davidsen T.M."/>
            <person name="Wayne K.J."/>
            <person name="Tettelin H."/>
            <person name="Glass J.I."/>
            <person name="Rusch D."/>
            <person name="Podicherti R."/>
            <person name="Tsui H.-C.T."/>
            <person name="Winkler M.E."/>
        </authorList>
    </citation>
    <scope>NUCLEOTIDE SEQUENCE</scope>
</reference>
<dbReference type="GO" id="GO:0051537">
    <property type="term" value="F:2 iron, 2 sulfur cluster binding"/>
    <property type="evidence" value="ECO:0007669"/>
    <property type="project" value="UniProtKB-KW"/>
</dbReference>
<evidence type="ECO:0000256" key="2">
    <source>
        <dbReference type="ARBA" id="ARBA00022714"/>
    </source>
</evidence>
<dbReference type="GO" id="GO:0098662">
    <property type="term" value="P:inorganic cation transmembrane transport"/>
    <property type="evidence" value="ECO:0007669"/>
    <property type="project" value="UniProtKB-ARBA"/>
</dbReference>
<evidence type="ECO:0000256" key="4">
    <source>
        <dbReference type="ARBA" id="ARBA00022967"/>
    </source>
</evidence>
<dbReference type="GO" id="GO:0031967">
    <property type="term" value="C:organelle envelope"/>
    <property type="evidence" value="ECO:0007669"/>
    <property type="project" value="UniProtKB-ARBA"/>
</dbReference>
<comment type="similarity">
    <text evidence="1">Belongs to the complex I 24 kDa subunit family.</text>
</comment>
<dbReference type="InterPro" id="IPR002023">
    <property type="entry name" value="NuoE-like"/>
</dbReference>
<dbReference type="InterPro" id="IPR042128">
    <property type="entry name" value="NuoE_dom"/>
</dbReference>
<organism evidence="10">
    <name type="scientific">marine metagenome</name>
    <dbReference type="NCBI Taxonomy" id="408172"/>
    <lineage>
        <taxon>unclassified sequences</taxon>
        <taxon>metagenomes</taxon>
        <taxon>ecological metagenomes</taxon>
    </lineage>
</organism>
<dbReference type="GO" id="GO:0098796">
    <property type="term" value="C:membrane protein complex"/>
    <property type="evidence" value="ECO:0007669"/>
    <property type="project" value="UniProtKB-ARBA"/>
</dbReference>
<proteinExistence type="inferred from homology"/>
<evidence type="ECO:0000256" key="9">
    <source>
        <dbReference type="SAM" id="MobiDB-lite"/>
    </source>
</evidence>
<sequence>MALLFIAQRQNNNWIPLAAMKYIAKLLEMPYIKVYEVATFYSMYNLSPVGNYFIQICTTTPCMISGAYKLVEACKEKISDKEKELSKDKNCSWMEVECLGACANGPMMQINDDYFEDLDKEKAIKIVNQILKGEKPKPGSYRGRINSEPENNRKTLMENKNA</sequence>
<dbReference type="GO" id="GO:0006120">
    <property type="term" value="P:mitochondrial electron transport, NADH to ubiquinone"/>
    <property type="evidence" value="ECO:0007669"/>
    <property type="project" value="TreeGrafter"/>
</dbReference>
<dbReference type="EMBL" id="UINC01005629">
    <property type="protein sequence ID" value="SVA22538.1"/>
    <property type="molecule type" value="Genomic_DNA"/>
</dbReference>